<protein>
    <recommendedName>
        <fullName evidence="4">Pentraxin (PTX) domain-containing protein</fullName>
    </recommendedName>
</protein>
<evidence type="ECO:0000313" key="6">
    <source>
        <dbReference type="Proteomes" id="UP001152622"/>
    </source>
</evidence>
<dbReference type="EMBL" id="JAINUF010000002">
    <property type="protein sequence ID" value="KAJ8374162.1"/>
    <property type="molecule type" value="Genomic_DNA"/>
</dbReference>
<keyword evidence="1" id="KW-0479">Metal-binding</keyword>
<organism evidence="5 6">
    <name type="scientific">Synaphobranchus kaupii</name>
    <name type="common">Kaup's arrowtooth eel</name>
    <dbReference type="NCBI Taxonomy" id="118154"/>
    <lineage>
        <taxon>Eukaryota</taxon>
        <taxon>Metazoa</taxon>
        <taxon>Chordata</taxon>
        <taxon>Craniata</taxon>
        <taxon>Vertebrata</taxon>
        <taxon>Euteleostomi</taxon>
        <taxon>Actinopterygii</taxon>
        <taxon>Neopterygii</taxon>
        <taxon>Teleostei</taxon>
        <taxon>Anguilliformes</taxon>
        <taxon>Synaphobranchidae</taxon>
        <taxon>Synaphobranchus</taxon>
    </lineage>
</organism>
<dbReference type="Gene3D" id="2.60.120.200">
    <property type="match status" value="1"/>
</dbReference>
<evidence type="ECO:0000256" key="1">
    <source>
        <dbReference type="ARBA" id="ARBA00022723"/>
    </source>
</evidence>
<evidence type="ECO:0000256" key="2">
    <source>
        <dbReference type="ARBA" id="ARBA00022837"/>
    </source>
</evidence>
<dbReference type="InterPro" id="IPR001759">
    <property type="entry name" value="PTX_dom"/>
</dbReference>
<dbReference type="PRINTS" id="PR00895">
    <property type="entry name" value="PENTAXIN"/>
</dbReference>
<dbReference type="InterPro" id="IPR051005">
    <property type="entry name" value="Pentraxin_domain"/>
</dbReference>
<dbReference type="CDD" id="cd00152">
    <property type="entry name" value="PTX"/>
    <property type="match status" value="1"/>
</dbReference>
<comment type="caution">
    <text evidence="5">The sequence shown here is derived from an EMBL/GenBank/DDBJ whole genome shotgun (WGS) entry which is preliminary data.</text>
</comment>
<dbReference type="AlphaFoldDB" id="A0A9Q1J9F2"/>
<feature type="domain" description="Pentraxin (PTX)" evidence="4">
    <location>
        <begin position="359"/>
        <end position="560"/>
    </location>
</feature>
<sequence>MSSALGGPLKAQGPMQLPALPVLLHRLWELEEFPYSAPLLSGRRGVARSPRQCSACALAFIIYGLLFETRAPKPAVRRGEQTEASSPSVLRRSDLERPRFPFGGRARLGHVTQRRAGATAQAAARLESPDTPAQTQLSPWSPCIDSSDPFLPRVCHFRARSVHLCASPHMSSLLLQRHFFLYLRRFRRWSVVLISSKVTQYAETNFTPALAPACFQYPVSSRRACGRRMPRCVKSRGPHRKPLELAWEPLDSVRHKRGARARFITRAFATPTTLPGRRHGDRTFESGIVGSGGLEARARTLRRTTALLPRFLLCPLVLFLRQHSSGMLSVSFPCCEMGVLVATLLLSGVANSAADAGLYGKALVFPYETDNSYITLTPQKPMELKAFTLCMKLATELKGEREIILFAYRTRYFDELNVWRELDGRYAFYLSGEGVFFDIPQLNTFKTQLCITWESSTGLSAFWMDGKRSIRKVYKSGHIIQTRGTVILGQDPDRDLGDFDAAQSFVGEISDVNMWDYVLPESQIKALYSCSTRHVPRGNIFDWETIEYKIRGKVFVASAD</sequence>
<dbReference type="Pfam" id="PF00354">
    <property type="entry name" value="Pentaxin"/>
    <property type="match status" value="1"/>
</dbReference>
<dbReference type="Proteomes" id="UP001152622">
    <property type="component" value="Chromosome 2"/>
</dbReference>
<dbReference type="GO" id="GO:0046872">
    <property type="term" value="F:metal ion binding"/>
    <property type="evidence" value="ECO:0007669"/>
    <property type="project" value="UniProtKB-KW"/>
</dbReference>
<accession>A0A9Q1J9F2</accession>
<proteinExistence type="predicted"/>
<dbReference type="SMART" id="SM00159">
    <property type="entry name" value="PTX"/>
    <property type="match status" value="1"/>
</dbReference>
<dbReference type="SUPFAM" id="SSF49899">
    <property type="entry name" value="Concanavalin A-like lectins/glucanases"/>
    <property type="match status" value="1"/>
</dbReference>
<gene>
    <name evidence="5" type="ORF">SKAU_G00047420</name>
</gene>
<dbReference type="OrthoDB" id="547680at2759"/>
<reference evidence="5" key="1">
    <citation type="journal article" date="2023" name="Science">
        <title>Genome structures resolve the early diversification of teleost fishes.</title>
        <authorList>
            <person name="Parey E."/>
            <person name="Louis A."/>
            <person name="Montfort J."/>
            <person name="Bouchez O."/>
            <person name="Roques C."/>
            <person name="Iampietro C."/>
            <person name="Lluch J."/>
            <person name="Castinel A."/>
            <person name="Donnadieu C."/>
            <person name="Desvignes T."/>
            <person name="Floi Bucao C."/>
            <person name="Jouanno E."/>
            <person name="Wen M."/>
            <person name="Mejri S."/>
            <person name="Dirks R."/>
            <person name="Jansen H."/>
            <person name="Henkel C."/>
            <person name="Chen W.J."/>
            <person name="Zahm M."/>
            <person name="Cabau C."/>
            <person name="Klopp C."/>
            <person name="Thompson A.W."/>
            <person name="Robinson-Rechavi M."/>
            <person name="Braasch I."/>
            <person name="Lecointre G."/>
            <person name="Bobe J."/>
            <person name="Postlethwait J.H."/>
            <person name="Berthelot C."/>
            <person name="Roest Crollius H."/>
            <person name="Guiguen Y."/>
        </authorList>
    </citation>
    <scope>NUCLEOTIDE SEQUENCE</scope>
    <source>
        <strain evidence="5">WJC10195</strain>
    </source>
</reference>
<name>A0A9Q1J9F2_SYNKA</name>
<evidence type="ECO:0000256" key="3">
    <source>
        <dbReference type="PROSITE-ProRule" id="PRU01172"/>
    </source>
</evidence>
<comment type="caution">
    <text evidence="3">Lacks conserved residue(s) required for the propagation of feature annotation.</text>
</comment>
<evidence type="ECO:0000313" key="5">
    <source>
        <dbReference type="EMBL" id="KAJ8374162.1"/>
    </source>
</evidence>
<dbReference type="PANTHER" id="PTHR45869">
    <property type="entry name" value="C-REACTIVE PROTEIN-RELATED"/>
    <property type="match status" value="1"/>
</dbReference>
<keyword evidence="2" id="KW-0106">Calcium</keyword>
<evidence type="ECO:0000259" key="4">
    <source>
        <dbReference type="PROSITE" id="PS51828"/>
    </source>
</evidence>
<dbReference type="PANTHER" id="PTHR45869:SF2">
    <property type="entry name" value="C-REACTIVE PROTEIN-RELATED"/>
    <property type="match status" value="1"/>
</dbReference>
<keyword evidence="6" id="KW-1185">Reference proteome</keyword>
<dbReference type="PROSITE" id="PS51828">
    <property type="entry name" value="PTX_2"/>
    <property type="match status" value="1"/>
</dbReference>
<dbReference type="InterPro" id="IPR013320">
    <property type="entry name" value="ConA-like_dom_sf"/>
</dbReference>